<organism evidence="5 6">
    <name type="scientific">Lachnellula subtilissima</name>
    <dbReference type="NCBI Taxonomy" id="602034"/>
    <lineage>
        <taxon>Eukaryota</taxon>
        <taxon>Fungi</taxon>
        <taxon>Dikarya</taxon>
        <taxon>Ascomycota</taxon>
        <taxon>Pezizomycotina</taxon>
        <taxon>Leotiomycetes</taxon>
        <taxon>Helotiales</taxon>
        <taxon>Lachnaceae</taxon>
        <taxon>Lachnellula</taxon>
    </lineage>
</organism>
<dbReference type="CDD" id="cd04678">
    <property type="entry name" value="NUDIX_MTH2_Nudt15"/>
    <property type="match status" value="1"/>
</dbReference>
<dbReference type="InterPro" id="IPR013536">
    <property type="entry name" value="WLM_dom"/>
</dbReference>
<feature type="compositionally biased region" description="Basic and acidic residues" evidence="2">
    <location>
        <begin position="412"/>
        <end position="421"/>
    </location>
</feature>
<dbReference type="InterPro" id="IPR020476">
    <property type="entry name" value="Nudix_hydrolase"/>
</dbReference>
<accession>A0A8H8RB95</accession>
<comment type="caution">
    <text evidence="5">The sequence shown here is derived from an EMBL/GenBank/DDBJ whole genome shotgun (WGS) entry which is preliminary data.</text>
</comment>
<dbReference type="Gene3D" id="3.90.79.10">
    <property type="entry name" value="Nucleoside Triphosphate Pyrophosphohydrolase"/>
    <property type="match status" value="1"/>
</dbReference>
<dbReference type="Pfam" id="PF00293">
    <property type="entry name" value="NUDIX"/>
    <property type="match status" value="1"/>
</dbReference>
<evidence type="ECO:0000256" key="1">
    <source>
        <dbReference type="ARBA" id="ARBA00022801"/>
    </source>
</evidence>
<dbReference type="FunFam" id="3.90.79.10:FF:000060">
    <property type="entry name" value="Nudix hydrolase 1"/>
    <property type="match status" value="1"/>
</dbReference>
<protein>
    <submittedName>
        <fullName evidence="5">DNA-dependent metalloprotease-like protein</fullName>
    </submittedName>
</protein>
<dbReference type="OrthoDB" id="447842at2759"/>
<dbReference type="PRINTS" id="PR00502">
    <property type="entry name" value="NUDIXFAMILY"/>
</dbReference>
<dbReference type="InterPro" id="IPR000086">
    <property type="entry name" value="NUDIX_hydrolase_dom"/>
</dbReference>
<feature type="compositionally biased region" description="Acidic residues" evidence="2">
    <location>
        <begin position="422"/>
        <end position="432"/>
    </location>
</feature>
<feature type="region of interest" description="Disordered" evidence="2">
    <location>
        <begin position="482"/>
        <end position="558"/>
    </location>
</feature>
<feature type="region of interest" description="Disordered" evidence="2">
    <location>
        <begin position="412"/>
        <end position="452"/>
    </location>
</feature>
<keyword evidence="6" id="KW-1185">Reference proteome</keyword>
<dbReference type="Gene3D" id="3.30.2010.10">
    <property type="entry name" value="Metalloproteases ('zincins'), catalytic domain"/>
    <property type="match status" value="1"/>
</dbReference>
<feature type="compositionally biased region" description="Polar residues" evidence="2">
    <location>
        <begin position="501"/>
        <end position="528"/>
    </location>
</feature>
<dbReference type="PROSITE" id="PS51397">
    <property type="entry name" value="WLM"/>
    <property type="match status" value="1"/>
</dbReference>
<dbReference type="EMBL" id="QGMJ01001279">
    <property type="protein sequence ID" value="TVY31794.1"/>
    <property type="molecule type" value="Genomic_DNA"/>
</dbReference>
<dbReference type="Proteomes" id="UP000462212">
    <property type="component" value="Unassembled WGS sequence"/>
</dbReference>
<dbReference type="Pfam" id="PF08325">
    <property type="entry name" value="WLM"/>
    <property type="match status" value="1"/>
</dbReference>
<dbReference type="GO" id="GO:0005829">
    <property type="term" value="C:cytosol"/>
    <property type="evidence" value="ECO:0007669"/>
    <property type="project" value="TreeGrafter"/>
</dbReference>
<sequence>MANPQVRVGVGVFILASSNEPANNPRFLVGKRMGSHGAGTYALPGGHLEFGETPEECAARETLEETGLKISPVQFLTATNDYMPAEHKHYITMFTVCVRDNDSDEPQVLEPEKCEGWDWVSWEDLLDWVKTESEAGKDEVLERKLFLPLLNLTHAAYANIKMPLGWERINNKKSTPNKNIVFIKPRNGPDEAISKDYLERIAAQCLPIMNRNYLAVASLEEYEPNLEFWGRNFNNGEIIQLVLKSPSTGRWLPFKFVQMVMMHELAHCKEMNHGPGFWKVRNGYASEMKELWAKDYTGDGLWGKGVLLENGMFTRDTLDEGEVLPEHMCGGTFKSRGGKKRKAKPKITYKEQKERRIRKKFGVNGMTLGADDELKVKLEKGKKPVGKPRVAGSARGRELRAAAALTRFEVKKEEPQIKDEELVTDSETESEDEVHIKAEPDDAVDIDGSRLVDSKGHGMVRVCDDEDKDDDNVKNELRELQSMHSQAQLSRPAKVDPQPKATVSSIPQSSKSTKLPDPSTNFRGSKSSKPIGKLILKDTGQDTDSSSSKPNLEENVPPTTMSQITASLVEASCPVCSVINDPMSLTCTVCSNVLKPDFVPNAWKCDSATCEGGEYINAGDVGLCGVCGNRKS</sequence>
<feature type="domain" description="Nudix hydrolase" evidence="4">
    <location>
        <begin position="5"/>
        <end position="146"/>
    </location>
</feature>
<evidence type="ECO:0000313" key="6">
    <source>
        <dbReference type="Proteomes" id="UP000462212"/>
    </source>
</evidence>
<feature type="domain" description="WLM" evidence="3">
    <location>
        <begin position="171"/>
        <end position="409"/>
    </location>
</feature>
<keyword evidence="5" id="KW-0482">Metalloprotease</keyword>
<proteinExistence type="predicted"/>
<dbReference type="GO" id="GO:0006203">
    <property type="term" value="P:dGTP catabolic process"/>
    <property type="evidence" value="ECO:0007669"/>
    <property type="project" value="TreeGrafter"/>
</dbReference>
<dbReference type="InterPro" id="IPR015797">
    <property type="entry name" value="NUDIX_hydrolase-like_dom_sf"/>
</dbReference>
<evidence type="ECO:0000259" key="3">
    <source>
        <dbReference type="PROSITE" id="PS51397"/>
    </source>
</evidence>
<reference evidence="5 6" key="1">
    <citation type="submission" date="2018-05" db="EMBL/GenBank/DDBJ databases">
        <title>Genome sequencing and assembly of the regulated plant pathogen Lachnellula willkommii and related sister species for the development of diagnostic species identification markers.</title>
        <authorList>
            <person name="Giroux E."/>
            <person name="Bilodeau G."/>
        </authorList>
    </citation>
    <scope>NUCLEOTIDE SEQUENCE [LARGE SCALE GENOMIC DNA]</scope>
    <source>
        <strain evidence="5 6">CBS 197.66</strain>
    </source>
</reference>
<keyword evidence="5" id="KW-0645">Protease</keyword>
<dbReference type="AlphaFoldDB" id="A0A8H8RB95"/>
<evidence type="ECO:0000256" key="2">
    <source>
        <dbReference type="SAM" id="MobiDB-lite"/>
    </source>
</evidence>
<dbReference type="GO" id="GO:0008237">
    <property type="term" value="F:metallopeptidase activity"/>
    <property type="evidence" value="ECO:0007669"/>
    <property type="project" value="UniProtKB-KW"/>
</dbReference>
<dbReference type="InterPro" id="IPR020084">
    <property type="entry name" value="NUDIX_hydrolase_CS"/>
</dbReference>
<dbReference type="PROSITE" id="PS51462">
    <property type="entry name" value="NUDIX"/>
    <property type="match status" value="1"/>
</dbReference>
<keyword evidence="1" id="KW-0378">Hydrolase</keyword>
<evidence type="ECO:0000313" key="5">
    <source>
        <dbReference type="EMBL" id="TVY31794.1"/>
    </source>
</evidence>
<gene>
    <name evidence="5" type="primary">SPAC521.02</name>
    <name evidence="5" type="ORF">LSUB1_G008371</name>
</gene>
<dbReference type="GO" id="GO:0006508">
    <property type="term" value="P:proteolysis"/>
    <property type="evidence" value="ECO:0007669"/>
    <property type="project" value="UniProtKB-KW"/>
</dbReference>
<evidence type="ECO:0000259" key="4">
    <source>
        <dbReference type="PROSITE" id="PS51462"/>
    </source>
</evidence>
<dbReference type="PANTHER" id="PTHR16099:SF5">
    <property type="entry name" value="NUCLEOTIDE TRIPHOSPHATE DIPHOSPHATASE NUDT15"/>
    <property type="match status" value="1"/>
</dbReference>
<dbReference type="PROSITE" id="PS00893">
    <property type="entry name" value="NUDIX_BOX"/>
    <property type="match status" value="1"/>
</dbReference>
<name>A0A8H8RB95_9HELO</name>
<dbReference type="GO" id="GO:0035539">
    <property type="term" value="F:8-oxo-7,8-dihydrodeoxyguanosine triphosphate pyrophosphatase activity"/>
    <property type="evidence" value="ECO:0007669"/>
    <property type="project" value="TreeGrafter"/>
</dbReference>
<dbReference type="PANTHER" id="PTHR16099">
    <property type="entry name" value="8-OXO-DGTP DIPHOSPHATES NUDT15"/>
    <property type="match status" value="1"/>
</dbReference>
<dbReference type="SUPFAM" id="SSF55811">
    <property type="entry name" value="Nudix"/>
    <property type="match status" value="1"/>
</dbReference>